<evidence type="ECO:0000259" key="3">
    <source>
        <dbReference type="Pfam" id="PF12484"/>
    </source>
</evidence>
<dbReference type="AlphaFoldDB" id="A0A1X2E6F1"/>
<evidence type="ECO:0000256" key="1">
    <source>
        <dbReference type="ARBA" id="ARBA00010652"/>
    </source>
</evidence>
<name>A0A1X2E6F1_MYCSZ</name>
<evidence type="ECO:0000313" key="5">
    <source>
        <dbReference type="Proteomes" id="UP000193317"/>
    </source>
</evidence>
<feature type="domain" description="PPE family C-terminal" evidence="3">
    <location>
        <begin position="323"/>
        <end position="400"/>
    </location>
</feature>
<sequence length="404" mass="41357">MFTDFAMLPPEINSQLIYTGPGSVSLRAAAKSWARVSTELQATAQGYRSVISELTSFQWQGPSAMAMIAAAVPYIEWLDATSAHAQQTAVQATTAALAYEQAFEMTVPPEAVAANRAQLMWLIATNFFGQHATAIAATEFAYAQMWATDAIAMHDYAGTSLAAMTLTPFTSPQQTTNPAGLPAQATAVAQATAGAVADDGNWIGDLLIEIGTLLIPIAPELTPFLVGAGEFINALPMPSIVSDDFTFLDGIMAFYATISSINNINSMGTGLIGAEKNLGILGAAAAPAADALPSELGPLTNSVKTIADAVSRGGLGSGLGEVSATLRGSGYVGQMSVPPSWTAPGVNPVRALQGTPMTTLPAGDVAAPGVPGMPGLAQTGTGRGGVVPRYGVTPRVMSRPLAGG</sequence>
<dbReference type="InterPro" id="IPR000030">
    <property type="entry name" value="PPE_dom"/>
</dbReference>
<dbReference type="Pfam" id="PF12484">
    <property type="entry name" value="PPE-SVP"/>
    <property type="match status" value="1"/>
</dbReference>
<comment type="caution">
    <text evidence="4">The sequence shown here is derived from an EMBL/GenBank/DDBJ whole genome shotgun (WGS) entry which is preliminary data.</text>
</comment>
<dbReference type="RefSeq" id="WP_085671891.1">
    <property type="nucleotide sequence ID" value="NZ_JACKRU010000005.1"/>
</dbReference>
<dbReference type="InterPro" id="IPR038332">
    <property type="entry name" value="PPE_sf"/>
</dbReference>
<dbReference type="GO" id="GO:0052572">
    <property type="term" value="P:response to host immune response"/>
    <property type="evidence" value="ECO:0007669"/>
    <property type="project" value="TreeGrafter"/>
</dbReference>
<accession>A0A1X2E6F1</accession>
<reference evidence="4 5" key="1">
    <citation type="submission" date="2016-01" db="EMBL/GenBank/DDBJ databases">
        <title>The new phylogeny of the genus Mycobacterium.</title>
        <authorList>
            <person name="Tarcisio F."/>
            <person name="Conor M."/>
            <person name="Antonella G."/>
            <person name="Elisabetta G."/>
            <person name="Giulia F.S."/>
            <person name="Sara T."/>
            <person name="Anna F."/>
            <person name="Clotilde B."/>
            <person name="Roberto B."/>
            <person name="Veronica D.S."/>
            <person name="Fabio R."/>
            <person name="Monica P."/>
            <person name="Olivier J."/>
            <person name="Enrico T."/>
            <person name="Nicola S."/>
        </authorList>
    </citation>
    <scope>NUCLEOTIDE SEQUENCE [LARGE SCALE GENOMIC DNA]</scope>
    <source>
        <strain evidence="4 5">DSM 44166</strain>
    </source>
</reference>
<dbReference type="InterPro" id="IPR022171">
    <property type="entry name" value="PPE_C"/>
</dbReference>
<dbReference type="Gene3D" id="1.20.1260.20">
    <property type="entry name" value="PPE superfamily"/>
    <property type="match status" value="1"/>
</dbReference>
<keyword evidence="5" id="KW-1185">Reference proteome</keyword>
<proteinExistence type="inferred from homology"/>
<dbReference type="OrthoDB" id="4680519at2"/>
<dbReference type="PANTHER" id="PTHR46766">
    <property type="entry name" value="GLUTAMINE-RICH PROTEIN 2"/>
    <property type="match status" value="1"/>
</dbReference>
<dbReference type="PANTHER" id="PTHR46766:SF1">
    <property type="entry name" value="GLUTAMINE-RICH PROTEIN 2"/>
    <property type="match status" value="1"/>
</dbReference>
<dbReference type="SUPFAM" id="SSF140459">
    <property type="entry name" value="PE/PPE dimer-like"/>
    <property type="match status" value="1"/>
</dbReference>
<evidence type="ECO:0000313" key="4">
    <source>
        <dbReference type="EMBL" id="ORW95930.1"/>
    </source>
</evidence>
<protein>
    <recommendedName>
        <fullName evidence="6">PPE family protein</fullName>
    </recommendedName>
</protein>
<feature type="domain" description="PPE" evidence="2">
    <location>
        <begin position="4"/>
        <end position="166"/>
    </location>
</feature>
<dbReference type="Proteomes" id="UP000193317">
    <property type="component" value="Unassembled WGS sequence"/>
</dbReference>
<dbReference type="Pfam" id="PF00823">
    <property type="entry name" value="PPE"/>
    <property type="match status" value="1"/>
</dbReference>
<evidence type="ECO:0000259" key="2">
    <source>
        <dbReference type="Pfam" id="PF00823"/>
    </source>
</evidence>
<gene>
    <name evidence="4" type="ORF">AWC27_05825</name>
</gene>
<organism evidence="4 5">
    <name type="scientific">Mycobacterium szulgai</name>
    <dbReference type="NCBI Taxonomy" id="1787"/>
    <lineage>
        <taxon>Bacteria</taxon>
        <taxon>Bacillati</taxon>
        <taxon>Actinomycetota</taxon>
        <taxon>Actinomycetes</taxon>
        <taxon>Mycobacteriales</taxon>
        <taxon>Mycobacteriaceae</taxon>
        <taxon>Mycobacterium</taxon>
    </lineage>
</organism>
<evidence type="ECO:0008006" key="6">
    <source>
        <dbReference type="Google" id="ProtNLM"/>
    </source>
</evidence>
<dbReference type="EMBL" id="LQPW01000134">
    <property type="protein sequence ID" value="ORW95930.1"/>
    <property type="molecule type" value="Genomic_DNA"/>
</dbReference>
<comment type="similarity">
    <text evidence="1">Belongs to the mycobacterial PPE family.</text>
</comment>